<dbReference type="InterPro" id="IPR003661">
    <property type="entry name" value="HisK_dim/P_dom"/>
</dbReference>
<dbReference type="Gene3D" id="1.10.287.130">
    <property type="match status" value="1"/>
</dbReference>
<evidence type="ECO:0000313" key="16">
    <source>
        <dbReference type="EMBL" id="HJB06761.1"/>
    </source>
</evidence>
<dbReference type="InterPro" id="IPR036097">
    <property type="entry name" value="HisK_dim/P_sf"/>
</dbReference>
<keyword evidence="13 14" id="KW-0472">Membrane</keyword>
<protein>
    <recommendedName>
        <fullName evidence="3">histidine kinase</fullName>
        <ecNumber evidence="3">2.7.13.3</ecNumber>
    </recommendedName>
</protein>
<organism evidence="16 17">
    <name type="scientific">Candidatus Enterocloster faecavium</name>
    <dbReference type="NCBI Taxonomy" id="2838560"/>
    <lineage>
        <taxon>Bacteria</taxon>
        <taxon>Bacillati</taxon>
        <taxon>Bacillota</taxon>
        <taxon>Clostridia</taxon>
        <taxon>Lachnospirales</taxon>
        <taxon>Lachnospiraceae</taxon>
        <taxon>Enterocloster</taxon>
    </lineage>
</organism>
<evidence type="ECO:0000256" key="5">
    <source>
        <dbReference type="ARBA" id="ARBA00022553"/>
    </source>
</evidence>
<dbReference type="InterPro" id="IPR005467">
    <property type="entry name" value="His_kinase_dom"/>
</dbReference>
<dbReference type="Pfam" id="PF00512">
    <property type="entry name" value="HisKA"/>
    <property type="match status" value="1"/>
</dbReference>
<dbReference type="InterPro" id="IPR003594">
    <property type="entry name" value="HATPase_dom"/>
</dbReference>
<keyword evidence="7 14" id="KW-0812">Transmembrane</keyword>
<keyword evidence="6" id="KW-0808">Transferase</keyword>
<dbReference type="AlphaFoldDB" id="A0A9D2L6F0"/>
<dbReference type="Proteomes" id="UP000886804">
    <property type="component" value="Unassembled WGS sequence"/>
</dbReference>
<feature type="domain" description="Histidine kinase" evidence="15">
    <location>
        <begin position="540"/>
        <end position="737"/>
    </location>
</feature>
<dbReference type="GO" id="GO:0005524">
    <property type="term" value="F:ATP binding"/>
    <property type="evidence" value="ECO:0007669"/>
    <property type="project" value="UniProtKB-KW"/>
</dbReference>
<gene>
    <name evidence="16" type="ORF">H9716_02725</name>
</gene>
<dbReference type="PANTHER" id="PTHR45528">
    <property type="entry name" value="SENSOR HISTIDINE KINASE CPXA"/>
    <property type="match status" value="1"/>
</dbReference>
<keyword evidence="11 14" id="KW-1133">Transmembrane helix</keyword>
<dbReference type="SMART" id="SM00388">
    <property type="entry name" value="HisKA"/>
    <property type="match status" value="1"/>
</dbReference>
<dbReference type="GO" id="GO:0005886">
    <property type="term" value="C:plasma membrane"/>
    <property type="evidence" value="ECO:0007669"/>
    <property type="project" value="UniProtKB-SubCell"/>
</dbReference>
<evidence type="ECO:0000256" key="13">
    <source>
        <dbReference type="ARBA" id="ARBA00023136"/>
    </source>
</evidence>
<feature type="transmembrane region" description="Helical" evidence="14">
    <location>
        <begin position="441"/>
        <end position="469"/>
    </location>
</feature>
<name>A0A9D2L6F0_9FIRM</name>
<evidence type="ECO:0000256" key="7">
    <source>
        <dbReference type="ARBA" id="ARBA00022692"/>
    </source>
</evidence>
<feature type="transmembrane region" description="Helical" evidence="14">
    <location>
        <begin position="367"/>
        <end position="392"/>
    </location>
</feature>
<evidence type="ECO:0000256" key="11">
    <source>
        <dbReference type="ARBA" id="ARBA00022989"/>
    </source>
</evidence>
<keyword evidence="5" id="KW-0597">Phosphoprotein</keyword>
<dbReference type="InterPro" id="IPR036890">
    <property type="entry name" value="HATPase_C_sf"/>
</dbReference>
<evidence type="ECO:0000313" key="17">
    <source>
        <dbReference type="Proteomes" id="UP000886804"/>
    </source>
</evidence>
<dbReference type="EC" id="2.7.13.3" evidence="3"/>
<dbReference type="SUPFAM" id="SSF55874">
    <property type="entry name" value="ATPase domain of HSP90 chaperone/DNA topoisomerase II/histidine kinase"/>
    <property type="match status" value="1"/>
</dbReference>
<comment type="caution">
    <text evidence="16">The sequence shown here is derived from an EMBL/GenBank/DDBJ whole genome shotgun (WGS) entry which is preliminary data.</text>
</comment>
<keyword evidence="12" id="KW-0902">Two-component regulatory system</keyword>
<dbReference type="CDD" id="cd00082">
    <property type="entry name" value="HisKA"/>
    <property type="match status" value="1"/>
</dbReference>
<evidence type="ECO:0000256" key="4">
    <source>
        <dbReference type="ARBA" id="ARBA00022475"/>
    </source>
</evidence>
<keyword evidence="8" id="KW-0547">Nucleotide-binding</keyword>
<dbReference type="Gene3D" id="3.30.565.10">
    <property type="entry name" value="Histidine kinase-like ATPase, C-terminal domain"/>
    <property type="match status" value="1"/>
</dbReference>
<feature type="transmembrane region" description="Helical" evidence="14">
    <location>
        <begin position="275"/>
        <end position="295"/>
    </location>
</feature>
<proteinExistence type="predicted"/>
<reference evidence="16" key="1">
    <citation type="journal article" date="2021" name="PeerJ">
        <title>Extensive microbial diversity within the chicken gut microbiome revealed by metagenomics and culture.</title>
        <authorList>
            <person name="Gilroy R."/>
            <person name="Ravi A."/>
            <person name="Getino M."/>
            <person name="Pursley I."/>
            <person name="Horton D.L."/>
            <person name="Alikhan N.F."/>
            <person name="Baker D."/>
            <person name="Gharbi K."/>
            <person name="Hall N."/>
            <person name="Watson M."/>
            <person name="Adriaenssens E.M."/>
            <person name="Foster-Nyarko E."/>
            <person name="Jarju S."/>
            <person name="Secka A."/>
            <person name="Antonio M."/>
            <person name="Oren A."/>
            <person name="Chaudhuri R.R."/>
            <person name="La Ragione R."/>
            <person name="Hildebrand F."/>
            <person name="Pallen M.J."/>
        </authorList>
    </citation>
    <scope>NUCLEOTIDE SEQUENCE</scope>
    <source>
        <strain evidence="16">CHK188-4685</strain>
    </source>
</reference>
<evidence type="ECO:0000256" key="14">
    <source>
        <dbReference type="SAM" id="Phobius"/>
    </source>
</evidence>
<accession>A0A9D2L6F0</accession>
<dbReference type="Pfam" id="PF02518">
    <property type="entry name" value="HATPase_c"/>
    <property type="match status" value="1"/>
</dbReference>
<dbReference type="InterPro" id="IPR050398">
    <property type="entry name" value="HssS/ArlS-like"/>
</dbReference>
<evidence type="ECO:0000259" key="15">
    <source>
        <dbReference type="PROSITE" id="PS50109"/>
    </source>
</evidence>
<keyword evidence="9 16" id="KW-0418">Kinase</keyword>
<evidence type="ECO:0000256" key="10">
    <source>
        <dbReference type="ARBA" id="ARBA00022840"/>
    </source>
</evidence>
<comment type="subcellular location">
    <subcellularLocation>
        <location evidence="2">Cell membrane</location>
        <topology evidence="2">Multi-pass membrane protein</topology>
    </subcellularLocation>
</comment>
<evidence type="ECO:0000256" key="8">
    <source>
        <dbReference type="ARBA" id="ARBA00022741"/>
    </source>
</evidence>
<feature type="transmembrane region" description="Helical" evidence="14">
    <location>
        <begin position="316"/>
        <end position="336"/>
    </location>
</feature>
<evidence type="ECO:0000256" key="1">
    <source>
        <dbReference type="ARBA" id="ARBA00000085"/>
    </source>
</evidence>
<dbReference type="GO" id="GO:0000155">
    <property type="term" value="F:phosphorelay sensor kinase activity"/>
    <property type="evidence" value="ECO:0007669"/>
    <property type="project" value="InterPro"/>
</dbReference>
<evidence type="ECO:0000256" key="12">
    <source>
        <dbReference type="ARBA" id="ARBA00023012"/>
    </source>
</evidence>
<comment type="catalytic activity">
    <reaction evidence="1">
        <text>ATP + protein L-histidine = ADP + protein N-phospho-L-histidine.</text>
        <dbReference type="EC" id="2.7.13.3"/>
    </reaction>
</comment>
<dbReference type="PROSITE" id="PS50109">
    <property type="entry name" value="HIS_KIN"/>
    <property type="match status" value="1"/>
</dbReference>
<reference evidence="16" key="2">
    <citation type="submission" date="2021-04" db="EMBL/GenBank/DDBJ databases">
        <authorList>
            <person name="Gilroy R."/>
        </authorList>
    </citation>
    <scope>NUCLEOTIDE SEQUENCE</scope>
    <source>
        <strain evidence="16">CHK188-4685</strain>
    </source>
</reference>
<dbReference type="SMART" id="SM00387">
    <property type="entry name" value="HATPase_c"/>
    <property type="match status" value="1"/>
</dbReference>
<dbReference type="EMBL" id="DWYS01000035">
    <property type="protein sequence ID" value="HJB06761.1"/>
    <property type="molecule type" value="Genomic_DNA"/>
</dbReference>
<dbReference type="SUPFAM" id="SSF47384">
    <property type="entry name" value="Homodimeric domain of signal transducing histidine kinase"/>
    <property type="match status" value="1"/>
</dbReference>
<evidence type="ECO:0000256" key="3">
    <source>
        <dbReference type="ARBA" id="ARBA00012438"/>
    </source>
</evidence>
<evidence type="ECO:0000256" key="9">
    <source>
        <dbReference type="ARBA" id="ARBA00022777"/>
    </source>
</evidence>
<sequence>MDTKLKNSHRVGVCLCLLLVTAASLLTVLAYPYMQEKALRWHEGYEQSMEESSKAEYSASIQIMNSIYQAWREQKQKEAGQILTPSQVFLPGLEEKIRQKQSGQGSSSVSGDETWEDSENLSYDAYYYEDLQATMDSVGQEWQSFAREYSRILPYEMLDRQGKVLGSNVENPSAFFSRKLENGQIRLSLYFDESGSMEVKSVDGSDANRDRMGNLMTNYQFYDPLELRLSGDYRYSGVVFSGPKDVNFVYQFDLEDFRYLDGPTTPMLHDYVSSGGYYGVVATIGGVLALLALILPAVRPLGLGEGRCSRLSFEPMCFLALCWTALVCGGVPAGMIELTTRGEIIRELTDAGILPAVAEILEFLANLAMWMFVYGSLFWMAVSAGAVFRLGLWRYLKERTWILRFCRFIKRWVVRCLNPFNEVDWHSNSTKAIGKAVIANFIILALISLLWFAGIGVLIIYSLVLFVLIQRYWKQMQKKYDVLLNAINQMAEGNLDVDVTENLGLFEPLKEQLARVRQGFKKAVDQEVKSERTKTELITNVSHDLKTPLTAIITYVNLLKQPGITEEERDSYIDVLEQKSMRLKVLIEDLFEVSKASSGSVNLNLEPVDLVSLIKEVRLELSERIAGCGVDFRWKLPEEKVIANLDGQRTYRIFENLLVNITKYAMPNTRAYVTLETQDGWVVITLMNISAAEVTVSPQELMERFVRGDESRNTEGSGLGLAIAKSFTELQDGTMELSVEGDLFRVVLRWRVMEESAAEELKED</sequence>
<evidence type="ECO:0000256" key="2">
    <source>
        <dbReference type="ARBA" id="ARBA00004651"/>
    </source>
</evidence>
<evidence type="ECO:0000256" key="6">
    <source>
        <dbReference type="ARBA" id="ARBA00022679"/>
    </source>
</evidence>
<keyword evidence="4" id="KW-1003">Cell membrane</keyword>
<keyword evidence="10" id="KW-0067">ATP-binding</keyword>
<dbReference type="PANTHER" id="PTHR45528:SF1">
    <property type="entry name" value="SENSOR HISTIDINE KINASE CPXA"/>
    <property type="match status" value="1"/>
</dbReference>